<evidence type="ECO:0000256" key="1">
    <source>
        <dbReference type="ARBA" id="ARBA00006739"/>
    </source>
</evidence>
<proteinExistence type="inferred from homology"/>
<dbReference type="GO" id="GO:0016757">
    <property type="term" value="F:glycosyltransferase activity"/>
    <property type="evidence" value="ECO:0007669"/>
    <property type="project" value="UniProtKB-KW"/>
</dbReference>
<keyword evidence="2" id="KW-0328">Glycosyltransferase</keyword>
<evidence type="ECO:0000259" key="4">
    <source>
        <dbReference type="Pfam" id="PF00535"/>
    </source>
</evidence>
<organism evidence="5 6">
    <name type="scientific">Bacillus weihaiensis</name>
    <dbReference type="NCBI Taxonomy" id="1547283"/>
    <lineage>
        <taxon>Bacteria</taxon>
        <taxon>Bacillati</taxon>
        <taxon>Bacillota</taxon>
        <taxon>Bacilli</taxon>
        <taxon>Bacillales</taxon>
        <taxon>Bacillaceae</taxon>
        <taxon>Bacillus</taxon>
    </lineage>
</organism>
<comment type="similarity">
    <text evidence="1">Belongs to the glycosyltransferase 2 family.</text>
</comment>
<evidence type="ECO:0000313" key="6">
    <source>
        <dbReference type="Proteomes" id="UP000181936"/>
    </source>
</evidence>
<dbReference type="EMBL" id="CP016020">
    <property type="protein sequence ID" value="APH05623.1"/>
    <property type="molecule type" value="Genomic_DNA"/>
</dbReference>
<dbReference type="KEGG" id="bwh:A9C19_13170"/>
<dbReference type="PANTHER" id="PTHR43685:SF5">
    <property type="entry name" value="GLYCOSYLTRANSFERASE EPSE-RELATED"/>
    <property type="match status" value="1"/>
</dbReference>
<dbReference type="InterPro" id="IPR001173">
    <property type="entry name" value="Glyco_trans_2-like"/>
</dbReference>
<dbReference type="Proteomes" id="UP000181936">
    <property type="component" value="Chromosome"/>
</dbReference>
<reference evidence="5 6" key="1">
    <citation type="journal article" date="2016" name="Sci. Rep.">
        <title>Complete genome sequence and transcriptomic analysis of a novel marine strain Bacillus weihaiensis reveals the mechanism of brown algae degradation.</title>
        <authorList>
            <person name="Zhu Y."/>
            <person name="Chen P."/>
            <person name="Bao Y."/>
            <person name="Men Y."/>
            <person name="Zeng Y."/>
            <person name="Yang J."/>
            <person name="Sun J."/>
            <person name="Sun Y."/>
        </authorList>
    </citation>
    <scope>NUCLEOTIDE SEQUENCE [LARGE SCALE GENOMIC DNA]</scope>
    <source>
        <strain evidence="5 6">Alg07</strain>
    </source>
</reference>
<name>A0A1L3MTF6_9BACI</name>
<evidence type="ECO:0000256" key="2">
    <source>
        <dbReference type="ARBA" id="ARBA00022676"/>
    </source>
</evidence>
<evidence type="ECO:0000313" key="5">
    <source>
        <dbReference type="EMBL" id="APH05623.1"/>
    </source>
</evidence>
<dbReference type="InterPro" id="IPR050834">
    <property type="entry name" value="Glycosyltransf_2"/>
</dbReference>
<feature type="domain" description="Glycosyltransferase 2-like" evidence="4">
    <location>
        <begin position="5"/>
        <end position="128"/>
    </location>
</feature>
<dbReference type="Gene3D" id="3.90.550.10">
    <property type="entry name" value="Spore Coat Polysaccharide Biosynthesis Protein SpsA, Chain A"/>
    <property type="match status" value="1"/>
</dbReference>
<dbReference type="InterPro" id="IPR029044">
    <property type="entry name" value="Nucleotide-diphossugar_trans"/>
</dbReference>
<evidence type="ECO:0000256" key="3">
    <source>
        <dbReference type="ARBA" id="ARBA00022679"/>
    </source>
</evidence>
<sequence length="228" mass="27285">MKVSIITSTIREKFLENIFNNYDQQLWNEKELIIILNKDKMNLRLWQEKAEKYPNVRVFQLHEGATLGDCLNFGILKAQYDYIAKFDDDDYYGPKYLSNSMEAFKNKEISILGKSSYYVYFSNQKALMRIQNKENTFDDSVSGATLIFRKEVFNNVQFQKRTRAEDYYFIVDCKKKGYKIFTTFKDDFVAIRYDRENHTWQITDEDFLTWGEVVTYTDDFKSFLPHLT</sequence>
<dbReference type="PANTHER" id="PTHR43685">
    <property type="entry name" value="GLYCOSYLTRANSFERASE"/>
    <property type="match status" value="1"/>
</dbReference>
<dbReference type="SUPFAM" id="SSF53448">
    <property type="entry name" value="Nucleotide-diphospho-sugar transferases"/>
    <property type="match status" value="1"/>
</dbReference>
<keyword evidence="6" id="KW-1185">Reference proteome</keyword>
<gene>
    <name evidence="5" type="ORF">A9C19_13170</name>
</gene>
<keyword evidence="3" id="KW-0808">Transferase</keyword>
<accession>A0A1L3MTF6</accession>
<dbReference type="AlphaFoldDB" id="A0A1L3MTF6"/>
<protein>
    <recommendedName>
        <fullName evidence="4">Glycosyltransferase 2-like domain-containing protein</fullName>
    </recommendedName>
</protein>
<dbReference type="RefSeq" id="WP_072580416.1">
    <property type="nucleotide sequence ID" value="NZ_CP016020.1"/>
</dbReference>
<dbReference type="Pfam" id="PF00535">
    <property type="entry name" value="Glycos_transf_2"/>
    <property type="match status" value="1"/>
</dbReference>
<dbReference type="STRING" id="1547283.A9C19_13170"/>